<dbReference type="EMBL" id="CP018632">
    <property type="protein sequence ID" value="ASJ75240.1"/>
    <property type="molecule type" value="Genomic_DNA"/>
</dbReference>
<keyword evidence="1" id="KW-0732">Signal</keyword>
<dbReference type="AlphaFoldDB" id="A0A2Z2P1T4"/>
<sequence length="209" mass="23178">MLPVRLFTLLFASMLFSSACATVTPAESEAAPLQEPALIEVLPDTLQSFDLQGYKYFQDSSGGYSVRYANLPKRRIADVYIYPVADENIELAHDQLVLGSTRATIQAIGEAARQGHYANFNVVNAGTQAYGVRTVARVQATYLRQNLASMTLVYQTEYKGTLVKIRVSMPDNESNRNSQEWDDFAENMFSTIITQLDESASISLTAVQQ</sequence>
<dbReference type="Proteomes" id="UP000250079">
    <property type="component" value="Chromosome"/>
</dbReference>
<evidence type="ECO:0008006" key="4">
    <source>
        <dbReference type="Google" id="ProtNLM"/>
    </source>
</evidence>
<dbReference type="RefSeq" id="WP_088920179.1">
    <property type="nucleotide sequence ID" value="NZ_CP018632.1"/>
</dbReference>
<proteinExistence type="predicted"/>
<organism evidence="2 3">
    <name type="scientific">Granulosicoccus antarcticus IMCC3135</name>
    <dbReference type="NCBI Taxonomy" id="1192854"/>
    <lineage>
        <taxon>Bacteria</taxon>
        <taxon>Pseudomonadati</taxon>
        <taxon>Pseudomonadota</taxon>
        <taxon>Gammaproteobacteria</taxon>
        <taxon>Chromatiales</taxon>
        <taxon>Granulosicoccaceae</taxon>
        <taxon>Granulosicoccus</taxon>
    </lineage>
</organism>
<evidence type="ECO:0000256" key="1">
    <source>
        <dbReference type="SAM" id="SignalP"/>
    </source>
</evidence>
<gene>
    <name evidence="2" type="ORF">IMCC3135_25925</name>
</gene>
<evidence type="ECO:0000313" key="3">
    <source>
        <dbReference type="Proteomes" id="UP000250079"/>
    </source>
</evidence>
<name>A0A2Z2P1T4_9GAMM</name>
<feature type="signal peptide" evidence="1">
    <location>
        <begin position="1"/>
        <end position="21"/>
    </location>
</feature>
<reference evidence="2 3" key="1">
    <citation type="submission" date="2016-12" db="EMBL/GenBank/DDBJ databases">
        <authorList>
            <person name="Song W.-J."/>
            <person name="Kurnit D.M."/>
        </authorList>
    </citation>
    <scope>NUCLEOTIDE SEQUENCE [LARGE SCALE GENOMIC DNA]</scope>
    <source>
        <strain evidence="2 3">IMCC3135</strain>
    </source>
</reference>
<dbReference type="PROSITE" id="PS51257">
    <property type="entry name" value="PROKAR_LIPOPROTEIN"/>
    <property type="match status" value="1"/>
</dbReference>
<accession>A0A2Z2P1T4</accession>
<keyword evidence="3" id="KW-1185">Reference proteome</keyword>
<dbReference type="KEGG" id="gai:IMCC3135_25925"/>
<protein>
    <recommendedName>
        <fullName evidence="4">Lipoprotein</fullName>
    </recommendedName>
</protein>
<evidence type="ECO:0000313" key="2">
    <source>
        <dbReference type="EMBL" id="ASJ75240.1"/>
    </source>
</evidence>
<feature type="chain" id="PRO_5016429161" description="Lipoprotein" evidence="1">
    <location>
        <begin position="22"/>
        <end position="209"/>
    </location>
</feature>